<gene>
    <name evidence="1" type="ORF">B4099_3795</name>
</gene>
<comment type="caution">
    <text evidence="1">The sequence shown here is derived from an EMBL/GenBank/DDBJ whole genome shotgun (WGS) entry which is preliminary data.</text>
</comment>
<dbReference type="EMBL" id="LQYI01000160">
    <property type="protein sequence ID" value="KYC60688.1"/>
    <property type="molecule type" value="Genomic_DNA"/>
</dbReference>
<organism evidence="1 2">
    <name type="scientific">Heyndrickxia coagulans</name>
    <name type="common">Weizmannia coagulans</name>
    <dbReference type="NCBI Taxonomy" id="1398"/>
    <lineage>
        <taxon>Bacteria</taxon>
        <taxon>Bacillati</taxon>
        <taxon>Bacillota</taxon>
        <taxon>Bacilli</taxon>
        <taxon>Bacillales</taxon>
        <taxon>Bacillaceae</taxon>
        <taxon>Heyndrickxia</taxon>
    </lineage>
</organism>
<evidence type="ECO:0000313" key="2">
    <source>
        <dbReference type="Proteomes" id="UP000075304"/>
    </source>
</evidence>
<proteinExistence type="predicted"/>
<evidence type="ECO:0000313" key="1">
    <source>
        <dbReference type="EMBL" id="KYC60688.1"/>
    </source>
</evidence>
<dbReference type="AlphaFoldDB" id="A0A150JUF6"/>
<dbReference type="Proteomes" id="UP000075304">
    <property type="component" value="Unassembled WGS sequence"/>
</dbReference>
<sequence length="49" mass="5769">MREVSDLVALPKLDIDEKLHPIQKARKKQTERWNSYMTLIQKPPAPLKL</sequence>
<name>A0A150JUF6_HEYCO</name>
<dbReference type="PATRIC" id="fig|1398.25.peg.1450"/>
<accession>A0A150JUF6</accession>
<reference evidence="1 2" key="1">
    <citation type="submission" date="2016-01" db="EMBL/GenBank/DDBJ databases">
        <title>Genome Sequences of Twelve Sporeforming Bacillus Species Isolated from Foods.</title>
        <authorList>
            <person name="Berendsen E.M."/>
            <person name="Wells-Bennik M.H."/>
            <person name="Krawcyk A.O."/>
            <person name="De Jong A."/>
            <person name="Holsappel S."/>
            <person name="Eijlander R.T."/>
            <person name="Kuipers O.P."/>
        </authorList>
    </citation>
    <scope>NUCLEOTIDE SEQUENCE [LARGE SCALE GENOMIC DNA]</scope>
    <source>
        <strain evidence="1 2">B4099</strain>
    </source>
</reference>
<protein>
    <submittedName>
        <fullName evidence="1">Uncharacterized protein</fullName>
    </submittedName>
</protein>